<sequence length="84" mass="9945">MTERITEFLLEKYLSDGCSKAEMKRVEEYVNTVEGKLHLDEYLDKVWEAASKEQVDEDVLEDCRGLFLMEVAKENHFEERNGRK</sequence>
<dbReference type="Proteomes" id="UP001170954">
    <property type="component" value="Unassembled WGS sequence"/>
</dbReference>
<dbReference type="EMBL" id="JACAGK010000043">
    <property type="protein sequence ID" value="MDM1049329.1"/>
    <property type="molecule type" value="Genomic_DNA"/>
</dbReference>
<reference evidence="1" key="1">
    <citation type="submission" date="2020-06" db="EMBL/GenBank/DDBJ databases">
        <authorList>
            <person name="Dong N."/>
        </authorList>
    </citation>
    <scope>NUCLEOTIDE SEQUENCE</scope>
    <source>
        <strain evidence="1">R1692</strain>
    </source>
</reference>
<comment type="caution">
    <text evidence="1">The sequence shown here is derived from an EMBL/GenBank/DDBJ whole genome shotgun (WGS) entry which is preliminary data.</text>
</comment>
<protein>
    <submittedName>
        <fullName evidence="1">Uncharacterized protein</fullName>
    </submittedName>
</protein>
<name>A0ABT7NQ07_9SPHI</name>
<keyword evidence="2" id="KW-1185">Reference proteome</keyword>
<proteinExistence type="predicted"/>
<evidence type="ECO:0000313" key="1">
    <source>
        <dbReference type="EMBL" id="MDM1049329.1"/>
    </source>
</evidence>
<gene>
    <name evidence="1" type="ORF">HX018_13890</name>
</gene>
<dbReference type="RefSeq" id="WP_286651772.1">
    <property type="nucleotide sequence ID" value="NZ_JACAGK010000043.1"/>
</dbReference>
<evidence type="ECO:0000313" key="2">
    <source>
        <dbReference type="Proteomes" id="UP001170954"/>
    </source>
</evidence>
<accession>A0ABT7NQ07</accession>
<reference evidence="1" key="2">
    <citation type="journal article" date="2022" name="Sci. Total Environ.">
        <title>Prevalence, transmission, and molecular epidemiology of tet(X)-positive bacteria among humans, animals, and environmental niches in China: An epidemiological, and genomic-based study.</title>
        <authorList>
            <person name="Dong N."/>
            <person name="Zeng Y."/>
            <person name="Cai C."/>
            <person name="Sun C."/>
            <person name="Lu J."/>
            <person name="Liu C."/>
            <person name="Zhou H."/>
            <person name="Sun Q."/>
            <person name="Shu L."/>
            <person name="Wang H."/>
            <person name="Wang Y."/>
            <person name="Wang S."/>
            <person name="Wu C."/>
            <person name="Chan E.W."/>
            <person name="Chen G."/>
            <person name="Shen Z."/>
            <person name="Chen S."/>
            <person name="Zhang R."/>
        </authorList>
    </citation>
    <scope>NUCLEOTIDE SEQUENCE</scope>
    <source>
        <strain evidence="1">R1692</strain>
    </source>
</reference>
<organism evidence="1 2">
    <name type="scientific">Sphingobacterium hotanense</name>
    <dbReference type="NCBI Taxonomy" id="649196"/>
    <lineage>
        <taxon>Bacteria</taxon>
        <taxon>Pseudomonadati</taxon>
        <taxon>Bacteroidota</taxon>
        <taxon>Sphingobacteriia</taxon>
        <taxon>Sphingobacteriales</taxon>
        <taxon>Sphingobacteriaceae</taxon>
        <taxon>Sphingobacterium</taxon>
    </lineage>
</organism>